<comment type="caution">
    <text evidence="2">The sequence shown here is derived from an EMBL/GenBank/DDBJ whole genome shotgun (WGS) entry which is preliminary data.</text>
</comment>
<dbReference type="EMBL" id="MDYQ01000378">
    <property type="protein sequence ID" value="PRP75541.1"/>
    <property type="molecule type" value="Genomic_DNA"/>
</dbReference>
<evidence type="ECO:0000256" key="1">
    <source>
        <dbReference type="SAM" id="Phobius"/>
    </source>
</evidence>
<proteinExistence type="predicted"/>
<protein>
    <recommendedName>
        <fullName evidence="4">F-box domain-containing protein</fullName>
    </recommendedName>
</protein>
<keyword evidence="1" id="KW-0812">Transmembrane</keyword>
<gene>
    <name evidence="2" type="ORF">PROFUN_09027</name>
</gene>
<feature type="transmembrane region" description="Helical" evidence="1">
    <location>
        <begin position="31"/>
        <end position="49"/>
    </location>
</feature>
<dbReference type="AlphaFoldDB" id="A0A2P6MUZ2"/>
<keyword evidence="1" id="KW-1133">Transmembrane helix</keyword>
<accession>A0A2P6MUZ2</accession>
<sequence>MSLQAVPGARRIDDQLLRTDQYYDYHNNHSVPVTISAVLLLFSFFWASLHPIRYKSLKGGSGKDYREVIKRCLLSAPPYTPVSDVIEFEGSEGLPGIQVSGFGIVPLPLPPSFLITLKKTAHERSDKCWQWEVKRRTTDKECSQFWITNTDWMVSVKEEFTGIGRDHKYGENVIVIPERMILEEPGSQFSMDGDKEENDHFAYLSVILPTEHTGDNFDSCMLKRSGGHIMIRHEYECKIIETELNSKHGYKKIFYKQANLSTEPILSGQRLQIIFRLHSTEGAPPQPFHTESPLMKQLECGLKQWLEDAERPVLRYPLERTLYTIQDRNQRWWLDPSDICMFRRNDMRKLMMETMGKKHNFYHEFVSSLHGQIPSIPQDDMNRSQLTDSNILSQRKVLESECIVFYVDKEEAIIRHINPHCYQNGIKYIERLMKQRLPQDVLQHIIDRYVPTIELYNLYGASRMCRHIVSQTTWNDVNRLAEKLSLLGRYHAIFTWDHLLVHHERVKQLSCHREIIEKMCDLPKEAIEIARLYGWDLMKPRIIRRTDYDWELKVNIMNRLFASTDDEEKTLHIHSLHEAPASPVSTPSHDSALRDLRVLWESYKVDGCDPWHRIGKILLECCSYNRHNRAETVMNTPVLRQIAEETPEATKTEYEKMVKPSKREKLRENVEWLSSILNKKKQRRE</sequence>
<dbReference type="Proteomes" id="UP000241769">
    <property type="component" value="Unassembled WGS sequence"/>
</dbReference>
<keyword evidence="3" id="KW-1185">Reference proteome</keyword>
<evidence type="ECO:0000313" key="3">
    <source>
        <dbReference type="Proteomes" id="UP000241769"/>
    </source>
</evidence>
<name>A0A2P6MUZ2_9EUKA</name>
<evidence type="ECO:0008006" key="4">
    <source>
        <dbReference type="Google" id="ProtNLM"/>
    </source>
</evidence>
<keyword evidence="1" id="KW-0472">Membrane</keyword>
<organism evidence="2 3">
    <name type="scientific">Planoprotostelium fungivorum</name>
    <dbReference type="NCBI Taxonomy" id="1890364"/>
    <lineage>
        <taxon>Eukaryota</taxon>
        <taxon>Amoebozoa</taxon>
        <taxon>Evosea</taxon>
        <taxon>Variosea</taxon>
        <taxon>Cavosteliida</taxon>
        <taxon>Cavosteliaceae</taxon>
        <taxon>Planoprotostelium</taxon>
    </lineage>
</organism>
<evidence type="ECO:0000313" key="2">
    <source>
        <dbReference type="EMBL" id="PRP75541.1"/>
    </source>
</evidence>
<dbReference type="InParanoid" id="A0A2P6MUZ2"/>
<reference evidence="2 3" key="1">
    <citation type="journal article" date="2018" name="Genome Biol. Evol.">
        <title>Multiple Roots of Fruiting Body Formation in Amoebozoa.</title>
        <authorList>
            <person name="Hillmann F."/>
            <person name="Forbes G."/>
            <person name="Novohradska S."/>
            <person name="Ferling I."/>
            <person name="Riege K."/>
            <person name="Groth M."/>
            <person name="Westermann M."/>
            <person name="Marz M."/>
            <person name="Spaller T."/>
            <person name="Winckler T."/>
            <person name="Schaap P."/>
            <person name="Glockner G."/>
        </authorList>
    </citation>
    <scope>NUCLEOTIDE SEQUENCE [LARGE SCALE GENOMIC DNA]</scope>
    <source>
        <strain evidence="2 3">Jena</strain>
    </source>
</reference>